<protein>
    <submittedName>
        <fullName evidence="2">Uncharacterized protein LOC112689781 isoform X1</fullName>
    </submittedName>
</protein>
<keyword evidence="1" id="KW-1185">Reference proteome</keyword>
<gene>
    <name evidence="2" type="primary">LOC112689781</name>
</gene>
<evidence type="ECO:0000313" key="2">
    <source>
        <dbReference type="RefSeq" id="XP_025419418.1"/>
    </source>
</evidence>
<dbReference type="Proteomes" id="UP000694846">
    <property type="component" value="Unplaced"/>
</dbReference>
<accession>A0A8B8G970</accession>
<name>A0A8B8G970_9HEMI</name>
<evidence type="ECO:0000313" key="1">
    <source>
        <dbReference type="Proteomes" id="UP000694846"/>
    </source>
</evidence>
<sequence>MPSANYLSETRYNFCSYKSLSLKMSYDNDAMSVRRAVMTSIVSGACVTHGRWCVPPPPGRPCPVSSDDSATTCDDWIGIGSSRTPYDLKTKCALKKKNSIIHYIVRSNNNCCESICRAADTGCCCCVHHCNTPPYNSSHRWLRSTRPTANVTEKTAKQTLSFEFRRLCLHSYKLRA</sequence>
<organism evidence="1 2">
    <name type="scientific">Sipha flava</name>
    <name type="common">yellow sugarcane aphid</name>
    <dbReference type="NCBI Taxonomy" id="143950"/>
    <lineage>
        <taxon>Eukaryota</taxon>
        <taxon>Metazoa</taxon>
        <taxon>Ecdysozoa</taxon>
        <taxon>Arthropoda</taxon>
        <taxon>Hexapoda</taxon>
        <taxon>Insecta</taxon>
        <taxon>Pterygota</taxon>
        <taxon>Neoptera</taxon>
        <taxon>Paraneoptera</taxon>
        <taxon>Hemiptera</taxon>
        <taxon>Sternorrhyncha</taxon>
        <taxon>Aphidomorpha</taxon>
        <taxon>Aphidoidea</taxon>
        <taxon>Aphididae</taxon>
        <taxon>Sipha</taxon>
    </lineage>
</organism>
<dbReference type="AlphaFoldDB" id="A0A8B8G970"/>
<proteinExistence type="predicted"/>
<dbReference type="RefSeq" id="XP_025419418.1">
    <property type="nucleotide sequence ID" value="XM_025563633.1"/>
</dbReference>
<reference evidence="2" key="1">
    <citation type="submission" date="2025-08" db="UniProtKB">
        <authorList>
            <consortium name="RefSeq"/>
        </authorList>
    </citation>
    <scope>IDENTIFICATION</scope>
    <source>
        <tissue evidence="2">Whole body</tissue>
    </source>
</reference>
<dbReference type="GeneID" id="112689781"/>